<dbReference type="AlphaFoldDB" id="A0A8D8ZBI8"/>
<proteinExistence type="predicted"/>
<protein>
    <submittedName>
        <fullName evidence="1">Uncharacterized protein</fullName>
    </submittedName>
</protein>
<accession>A0A8D8ZBI8</accession>
<evidence type="ECO:0000313" key="1">
    <source>
        <dbReference type="EMBL" id="CAG6743949.1"/>
    </source>
</evidence>
<reference evidence="1" key="1">
    <citation type="submission" date="2021-05" db="EMBL/GenBank/DDBJ databases">
        <authorList>
            <person name="Alioto T."/>
            <person name="Alioto T."/>
            <person name="Gomez Garrido J."/>
        </authorList>
    </citation>
    <scope>NUCLEOTIDE SEQUENCE</scope>
</reference>
<name>A0A8D8ZBI8_9HEMI</name>
<dbReference type="EMBL" id="HBUF01183178">
    <property type="protein sequence ID" value="CAG6655884.1"/>
    <property type="molecule type" value="Transcribed_RNA"/>
</dbReference>
<organism evidence="1">
    <name type="scientific">Cacopsylla melanoneura</name>
    <dbReference type="NCBI Taxonomy" id="428564"/>
    <lineage>
        <taxon>Eukaryota</taxon>
        <taxon>Metazoa</taxon>
        <taxon>Ecdysozoa</taxon>
        <taxon>Arthropoda</taxon>
        <taxon>Hexapoda</taxon>
        <taxon>Insecta</taxon>
        <taxon>Pterygota</taxon>
        <taxon>Neoptera</taxon>
        <taxon>Paraneoptera</taxon>
        <taxon>Hemiptera</taxon>
        <taxon>Sternorrhyncha</taxon>
        <taxon>Psylloidea</taxon>
        <taxon>Psyllidae</taxon>
        <taxon>Psyllinae</taxon>
        <taxon>Cacopsylla</taxon>
    </lineage>
</organism>
<dbReference type="EMBL" id="HBUF01183177">
    <property type="protein sequence ID" value="CAG6655881.1"/>
    <property type="molecule type" value="Transcribed_RNA"/>
</dbReference>
<sequence>MVSSVVVVSRRELSSPRRLGQDMSKIKLVGVGALVLGDTSFGIRKLLFLDLDESILANALDRFLQKHNFPDGLRCRPCLVYKLRERKKLHSKYRYLYTLQRFKICKFVAKMLELKLLS</sequence>
<dbReference type="EMBL" id="HBUF01457006">
    <property type="protein sequence ID" value="CAG6743949.1"/>
    <property type="molecule type" value="Transcribed_RNA"/>
</dbReference>